<evidence type="ECO:0008006" key="7">
    <source>
        <dbReference type="Google" id="ProtNLM"/>
    </source>
</evidence>
<proteinExistence type="predicted"/>
<dbReference type="GO" id="GO:0000978">
    <property type="term" value="F:RNA polymerase II cis-regulatory region sequence-specific DNA binding"/>
    <property type="evidence" value="ECO:0007669"/>
    <property type="project" value="TreeGrafter"/>
</dbReference>
<accession>A0A9X0BBA1</accession>
<organism evidence="5 6">
    <name type="scientific">Penicillium cosmopolitanum</name>
    <dbReference type="NCBI Taxonomy" id="1131564"/>
    <lineage>
        <taxon>Eukaryota</taxon>
        <taxon>Fungi</taxon>
        <taxon>Dikarya</taxon>
        <taxon>Ascomycota</taxon>
        <taxon>Pezizomycotina</taxon>
        <taxon>Eurotiomycetes</taxon>
        <taxon>Eurotiomycetidae</taxon>
        <taxon>Eurotiales</taxon>
        <taxon>Aspergillaceae</taxon>
        <taxon>Penicillium</taxon>
    </lineage>
</organism>
<protein>
    <recommendedName>
        <fullName evidence="7">Transcription factor domain-containing protein</fullName>
    </recommendedName>
</protein>
<gene>
    <name evidence="5" type="ORF">N7509_003235</name>
</gene>
<evidence type="ECO:0000256" key="2">
    <source>
        <dbReference type="ARBA" id="ARBA00023125"/>
    </source>
</evidence>
<dbReference type="PANTHER" id="PTHR47424">
    <property type="entry name" value="REGULATORY PROTEIN GAL4"/>
    <property type="match status" value="1"/>
</dbReference>
<dbReference type="AlphaFoldDB" id="A0A9X0BBA1"/>
<dbReference type="EMBL" id="JAPZBU010000005">
    <property type="protein sequence ID" value="KAJ5403364.1"/>
    <property type="molecule type" value="Genomic_DNA"/>
</dbReference>
<dbReference type="RefSeq" id="XP_056490606.1">
    <property type="nucleotide sequence ID" value="XM_056627872.1"/>
</dbReference>
<evidence type="ECO:0000256" key="3">
    <source>
        <dbReference type="ARBA" id="ARBA00023163"/>
    </source>
</evidence>
<evidence type="ECO:0000256" key="4">
    <source>
        <dbReference type="ARBA" id="ARBA00023242"/>
    </source>
</evidence>
<dbReference type="Proteomes" id="UP001147747">
    <property type="component" value="Unassembled WGS sequence"/>
</dbReference>
<sequence length="290" mass="32670">MRLIGILWKVLLKIYRSEDEGSAEESSSVPEGFKAIMDLDRLLEEFKASLPPIFAWDSPSPRNTDRTFRRQSNVLHARYLHLKLLLYRPTFSAYCSGVSSEFNQIQPDSWSIMYQQNAALKCVRAACDLIHSLSEATTEDATGAWWYGVFYLISAGIVLLLAESSGASLEGISADQQEYSWNECLETLNRMVSVHPSARDYSLALHNIRLTYRSEMNIGTDQTRASQTPLAVSGHDQTDEIQASVMHADHAEPNTLSPFFKNWDAELGDIMLPAQFLQELDEGLLLPNLF</sequence>
<keyword evidence="1" id="KW-0805">Transcription regulation</keyword>
<keyword evidence="4" id="KW-0539">Nucleus</keyword>
<dbReference type="InterPro" id="IPR051127">
    <property type="entry name" value="Fungal_SecMet_Regulators"/>
</dbReference>
<name>A0A9X0BBA1_9EURO</name>
<evidence type="ECO:0000256" key="1">
    <source>
        <dbReference type="ARBA" id="ARBA00023015"/>
    </source>
</evidence>
<dbReference type="GO" id="GO:0005634">
    <property type="term" value="C:nucleus"/>
    <property type="evidence" value="ECO:0007669"/>
    <property type="project" value="TreeGrafter"/>
</dbReference>
<dbReference type="GeneID" id="81366852"/>
<evidence type="ECO:0000313" key="6">
    <source>
        <dbReference type="Proteomes" id="UP001147747"/>
    </source>
</evidence>
<keyword evidence="6" id="KW-1185">Reference proteome</keyword>
<dbReference type="GO" id="GO:0000435">
    <property type="term" value="P:positive regulation of transcription from RNA polymerase II promoter by galactose"/>
    <property type="evidence" value="ECO:0007669"/>
    <property type="project" value="TreeGrafter"/>
</dbReference>
<dbReference type="PANTHER" id="PTHR47424:SF3">
    <property type="entry name" value="REGULATORY PROTEIN GAL4"/>
    <property type="match status" value="1"/>
</dbReference>
<reference evidence="5" key="2">
    <citation type="journal article" date="2023" name="IMA Fungus">
        <title>Comparative genomic study of the Penicillium genus elucidates a diverse pangenome and 15 lateral gene transfer events.</title>
        <authorList>
            <person name="Petersen C."/>
            <person name="Sorensen T."/>
            <person name="Nielsen M.R."/>
            <person name="Sondergaard T.E."/>
            <person name="Sorensen J.L."/>
            <person name="Fitzpatrick D.A."/>
            <person name="Frisvad J.C."/>
            <person name="Nielsen K.L."/>
        </authorList>
    </citation>
    <scope>NUCLEOTIDE SEQUENCE</scope>
    <source>
        <strain evidence="5">IBT 29677</strain>
    </source>
</reference>
<reference evidence="5" key="1">
    <citation type="submission" date="2022-12" db="EMBL/GenBank/DDBJ databases">
        <authorList>
            <person name="Petersen C."/>
        </authorList>
    </citation>
    <scope>NUCLEOTIDE SEQUENCE</scope>
    <source>
        <strain evidence="5">IBT 29677</strain>
    </source>
</reference>
<dbReference type="CDD" id="cd12148">
    <property type="entry name" value="fungal_TF_MHR"/>
    <property type="match status" value="1"/>
</dbReference>
<evidence type="ECO:0000313" key="5">
    <source>
        <dbReference type="EMBL" id="KAJ5403364.1"/>
    </source>
</evidence>
<keyword evidence="2" id="KW-0238">DNA-binding</keyword>
<dbReference type="OrthoDB" id="3364175at2759"/>
<dbReference type="GO" id="GO:0000981">
    <property type="term" value="F:DNA-binding transcription factor activity, RNA polymerase II-specific"/>
    <property type="evidence" value="ECO:0007669"/>
    <property type="project" value="TreeGrafter"/>
</dbReference>
<keyword evidence="3" id="KW-0804">Transcription</keyword>
<comment type="caution">
    <text evidence="5">The sequence shown here is derived from an EMBL/GenBank/DDBJ whole genome shotgun (WGS) entry which is preliminary data.</text>
</comment>